<dbReference type="EMBL" id="QUAC01000086">
    <property type="protein sequence ID" value="REK90107.1"/>
    <property type="molecule type" value="Genomic_DNA"/>
</dbReference>
<name>A0A371Q5W6_STRIH</name>
<evidence type="ECO:0000313" key="2">
    <source>
        <dbReference type="EMBL" id="REK90107.1"/>
    </source>
</evidence>
<evidence type="ECO:0000313" key="3">
    <source>
        <dbReference type="Proteomes" id="UP000262477"/>
    </source>
</evidence>
<dbReference type="Proteomes" id="UP000262477">
    <property type="component" value="Unassembled WGS sequence"/>
</dbReference>
<comment type="caution">
    <text evidence="2">The sequence shown here is derived from an EMBL/GenBank/DDBJ whole genome shotgun (WGS) entry which is preliminary data.</text>
</comment>
<feature type="region of interest" description="Disordered" evidence="1">
    <location>
        <begin position="48"/>
        <end position="109"/>
    </location>
</feature>
<protein>
    <submittedName>
        <fullName evidence="2">Uncharacterized protein</fullName>
    </submittedName>
</protein>
<organism evidence="2 3">
    <name type="scientific">Streptomyces inhibens</name>
    <dbReference type="NCBI Taxonomy" id="2293571"/>
    <lineage>
        <taxon>Bacteria</taxon>
        <taxon>Bacillati</taxon>
        <taxon>Actinomycetota</taxon>
        <taxon>Actinomycetes</taxon>
        <taxon>Kitasatosporales</taxon>
        <taxon>Streptomycetaceae</taxon>
        <taxon>Streptomyces</taxon>
    </lineage>
</organism>
<evidence type="ECO:0000256" key="1">
    <source>
        <dbReference type="SAM" id="MobiDB-lite"/>
    </source>
</evidence>
<sequence length="109" mass="11217">MKTPISSPPNPSAPRWIGSAPIVNAIGRVTGAQIRSYGLTHIAAPTLTSRKKKPYAGCAPARSSRSRNAKASSTRVASSQQPRPVSLAAGIRRTGAGGGAGTGRWGRAR</sequence>
<dbReference type="AlphaFoldDB" id="A0A371Q5W6"/>
<proteinExistence type="predicted"/>
<accession>A0A371Q5W6</accession>
<gene>
    <name evidence="2" type="ORF">DY245_12000</name>
</gene>
<keyword evidence="3" id="KW-1185">Reference proteome</keyword>
<reference evidence="2 3" key="1">
    <citation type="submission" date="2018-08" db="EMBL/GenBank/DDBJ databases">
        <title>Streptomyces NEAU-D10 sp. nov., a novel Actinomycete isolated from soil.</title>
        <authorList>
            <person name="Jin L."/>
        </authorList>
    </citation>
    <scope>NUCLEOTIDE SEQUENCE [LARGE SCALE GENOMIC DNA]</scope>
    <source>
        <strain evidence="2 3">NEAU-D10</strain>
    </source>
</reference>
<feature type="compositionally biased region" description="Gly residues" evidence="1">
    <location>
        <begin position="95"/>
        <end position="109"/>
    </location>
</feature>